<dbReference type="EMBL" id="PNIM01000010">
    <property type="protein sequence ID" value="PMB75605.1"/>
    <property type="molecule type" value="Genomic_DNA"/>
</dbReference>
<dbReference type="OMA" id="PRKMKQM"/>
<protein>
    <recommendedName>
        <fullName evidence="4 5">Nascent polypeptide-associated complex protein</fullName>
    </recommendedName>
</protein>
<feature type="domain" description="NAC-A/B" evidence="6">
    <location>
        <begin position="6"/>
        <end position="74"/>
    </location>
</feature>
<evidence type="ECO:0000256" key="2">
    <source>
        <dbReference type="ARBA" id="ARBA00022884"/>
    </source>
</evidence>
<evidence type="ECO:0000256" key="3">
    <source>
        <dbReference type="ARBA" id="ARBA00022927"/>
    </source>
</evidence>
<comment type="caution">
    <text evidence="9">The sequence shown here is derived from an EMBL/GenBank/DDBJ whole genome shotgun (WGS) entry which is preliminary data.</text>
</comment>
<dbReference type="InterPro" id="IPR038187">
    <property type="entry name" value="NAC_A/B_dom_sf"/>
</dbReference>
<evidence type="ECO:0000313" key="7">
    <source>
        <dbReference type="EMBL" id="HEW64102.1"/>
    </source>
</evidence>
<comment type="function">
    <text evidence="4">Contacts the emerging nascent chain on the ribosome.</text>
</comment>
<name>A0A2J6N2N9_9CREN</name>
<dbReference type="RefSeq" id="WP_014558221.1">
    <property type="nucleotide sequence ID" value="NZ_DSFH01000048.1"/>
</dbReference>
<keyword evidence="3 4" id="KW-0653">Protein transport</keyword>
<dbReference type="NCBIfam" id="TIGR00264">
    <property type="entry name" value="archaeal-type nascent polypeptide-associated complex protein"/>
    <property type="match status" value="1"/>
</dbReference>
<keyword evidence="1 4" id="KW-0813">Transport</keyword>
<evidence type="ECO:0000256" key="4">
    <source>
        <dbReference type="HAMAP-Rule" id="MF_00814"/>
    </source>
</evidence>
<evidence type="ECO:0000313" key="10">
    <source>
        <dbReference type="Proteomes" id="UP000237153"/>
    </source>
</evidence>
<evidence type="ECO:0000313" key="8">
    <source>
        <dbReference type="EMBL" id="MBE9391374.1"/>
    </source>
</evidence>
<dbReference type="Gene3D" id="2.20.70.30">
    <property type="entry name" value="Nascent polypeptide-associated complex domain"/>
    <property type="match status" value="1"/>
</dbReference>
<evidence type="ECO:0000256" key="5">
    <source>
        <dbReference type="NCBIfam" id="TIGR00264"/>
    </source>
</evidence>
<keyword evidence="2 4" id="KW-0694">RNA-binding</keyword>
<evidence type="ECO:0000259" key="6">
    <source>
        <dbReference type="PROSITE" id="PS51151"/>
    </source>
</evidence>
<dbReference type="Proteomes" id="UP000237153">
    <property type="component" value="Unassembled WGS sequence"/>
</dbReference>
<dbReference type="Pfam" id="PF01849">
    <property type="entry name" value="NAC"/>
    <property type="match status" value="1"/>
</dbReference>
<organism evidence="9 10">
    <name type="scientific">Fervidicoccus fontis</name>
    <dbReference type="NCBI Taxonomy" id="683846"/>
    <lineage>
        <taxon>Archaea</taxon>
        <taxon>Thermoproteota</taxon>
        <taxon>Thermoprotei</taxon>
        <taxon>Fervidicoccales</taxon>
        <taxon>Fervidicoccaceae</taxon>
        <taxon>Fervidicoccus</taxon>
    </lineage>
</organism>
<dbReference type="GO" id="GO:0015031">
    <property type="term" value="P:protein transport"/>
    <property type="evidence" value="ECO:0007669"/>
    <property type="project" value="UniProtKB-UniRule"/>
</dbReference>
<dbReference type="InterPro" id="IPR009060">
    <property type="entry name" value="UBA-like_sf"/>
</dbReference>
<dbReference type="GeneID" id="12450177"/>
<dbReference type="Gene3D" id="1.10.8.10">
    <property type="entry name" value="DNA helicase RuvA subunit, C-terminal domain"/>
    <property type="match status" value="1"/>
</dbReference>
<reference evidence="7" key="2">
    <citation type="journal article" date="2020" name="mSystems">
        <title>Genome- and Community-Level Interaction Insights into Carbon Utilization and Element Cycling Functions of Hydrothermarchaeota in Hydrothermal Sediment.</title>
        <authorList>
            <person name="Zhou Z."/>
            <person name="Liu Y."/>
            <person name="Xu W."/>
            <person name="Pan J."/>
            <person name="Luo Z.H."/>
            <person name="Li M."/>
        </authorList>
    </citation>
    <scope>NUCLEOTIDE SEQUENCE [LARGE SCALE GENOMIC DNA]</scope>
    <source>
        <strain evidence="7">SpSt-1261</strain>
    </source>
</reference>
<comment type="subunit">
    <text evidence="4">Homodimer. Interacts with the ribosome. Binds ribosomal RNA.</text>
</comment>
<reference evidence="9 10" key="1">
    <citation type="submission" date="2018-01" db="EMBL/GenBank/DDBJ databases">
        <title>Metagenomic assembled genomes from two thermal pools in the Uzon Caldera, Kamchatka, Russia.</title>
        <authorList>
            <person name="Wilkins L."/>
            <person name="Ettinger C."/>
        </authorList>
    </citation>
    <scope>NUCLEOTIDE SEQUENCE [LARGE SCALE GENOMIC DNA]</scope>
    <source>
        <strain evidence="9">ZAV-06</strain>
    </source>
</reference>
<dbReference type="SUPFAM" id="SSF46934">
    <property type="entry name" value="UBA-like"/>
    <property type="match status" value="1"/>
</dbReference>
<dbReference type="AlphaFoldDB" id="A0A2J6N2N9"/>
<comment type="similarity">
    <text evidence="4">Belongs to the NAC-alpha family.</text>
</comment>
<dbReference type="EMBL" id="DSFH01000048">
    <property type="protein sequence ID" value="HEW64102.1"/>
    <property type="molecule type" value="Genomic_DNA"/>
</dbReference>
<dbReference type="PROSITE" id="PS51151">
    <property type="entry name" value="NAC_AB"/>
    <property type="match status" value="1"/>
</dbReference>
<dbReference type="HAMAP" id="MF_00814">
    <property type="entry name" value="NAC_arch"/>
    <property type="match status" value="1"/>
</dbReference>
<dbReference type="EMBL" id="JADEZV010000003">
    <property type="protein sequence ID" value="MBE9391374.1"/>
    <property type="molecule type" value="Genomic_DNA"/>
</dbReference>
<evidence type="ECO:0000256" key="1">
    <source>
        <dbReference type="ARBA" id="ARBA00022448"/>
    </source>
</evidence>
<accession>A0A2J6N2N9</accession>
<gene>
    <name evidence="4 9" type="primary">nac</name>
    <name evidence="9" type="ORF">C0188_02485</name>
    <name evidence="7" type="ORF">ENO39_03495</name>
    <name evidence="8" type="ORF">IOK49_04710</name>
</gene>
<dbReference type="InterPro" id="IPR002715">
    <property type="entry name" value="Nas_poly-pep-assoc_cplx_dom"/>
</dbReference>
<dbReference type="GO" id="GO:0003723">
    <property type="term" value="F:RNA binding"/>
    <property type="evidence" value="ECO:0007669"/>
    <property type="project" value="UniProtKB-UniRule"/>
</dbReference>
<dbReference type="Proteomes" id="UP000886076">
    <property type="component" value="Unassembled WGS sequence"/>
</dbReference>
<sequence length="124" mass="13913">MFKMNPSDMKKMMKRMGINVDVEEVKDAERVLIETSGDKNFVVEQPSVTFLKMKGQTIIYVIGSLKEIEKEETTHQKRELEILEDDVQLVAAEAGVSLEEARKALEITNGDIAQAIMLLSAKKG</sequence>
<evidence type="ECO:0000313" key="9">
    <source>
        <dbReference type="EMBL" id="PMB75605.1"/>
    </source>
</evidence>
<reference evidence="8" key="3">
    <citation type="submission" date="2020-10" db="EMBL/GenBank/DDBJ databases">
        <title>Fervidococcus fontis strain 3639Fd - the first crenarchaeon capable of growth on lipids.</title>
        <authorList>
            <person name="Kochetkova T.V."/>
            <person name="Elcheninov A.G."/>
            <person name="Toschakov S.V."/>
            <person name="Kublanov I.V."/>
        </authorList>
    </citation>
    <scope>NUCLEOTIDE SEQUENCE</scope>
    <source>
        <strain evidence="8">3639Fd</strain>
    </source>
</reference>
<dbReference type="SMART" id="SM01407">
    <property type="entry name" value="NAC"/>
    <property type="match status" value="1"/>
</dbReference>
<proteinExistence type="inferred from homology"/>
<dbReference type="CDD" id="cd14359">
    <property type="entry name" value="UBA_AeNAC"/>
    <property type="match status" value="1"/>
</dbReference>
<dbReference type="Proteomes" id="UP000652307">
    <property type="component" value="Unassembled WGS sequence"/>
</dbReference>
<dbReference type="InterPro" id="IPR005231">
    <property type="entry name" value="NAC_arc"/>
</dbReference>